<evidence type="ECO:0000313" key="2">
    <source>
        <dbReference type="Proteomes" id="UP000199356"/>
    </source>
</evidence>
<dbReference type="STRING" id="441119.SAMN04488047_101102"/>
<reference evidence="1 2" key="1">
    <citation type="submission" date="2016-10" db="EMBL/GenBank/DDBJ databases">
        <authorList>
            <person name="de Groot N.N."/>
        </authorList>
    </citation>
    <scope>NUCLEOTIDE SEQUENCE [LARGE SCALE GENOMIC DNA]</scope>
    <source>
        <strain evidence="1 2">DSM 19547</strain>
    </source>
</reference>
<protein>
    <submittedName>
        <fullName evidence="1">Uncharacterized protein</fullName>
    </submittedName>
</protein>
<keyword evidence="2" id="KW-1185">Reference proteome</keyword>
<dbReference type="AlphaFoldDB" id="A0A1I5KH50"/>
<proteinExistence type="predicted"/>
<name>A0A1I5KH50_9RHOB</name>
<sequence length="39" mass="4628">MFNIYAQTFMIASRAEKPAPRPAPKPIRRWFRRAQVRPA</sequence>
<accession>A0A1I5KH50</accession>
<organism evidence="1 2">
    <name type="scientific">Tranquillimonas alkanivorans</name>
    <dbReference type="NCBI Taxonomy" id="441119"/>
    <lineage>
        <taxon>Bacteria</taxon>
        <taxon>Pseudomonadati</taxon>
        <taxon>Pseudomonadota</taxon>
        <taxon>Alphaproteobacteria</taxon>
        <taxon>Rhodobacterales</taxon>
        <taxon>Roseobacteraceae</taxon>
        <taxon>Tranquillimonas</taxon>
    </lineage>
</organism>
<dbReference type="Proteomes" id="UP000199356">
    <property type="component" value="Unassembled WGS sequence"/>
</dbReference>
<dbReference type="EMBL" id="FOXA01000001">
    <property type="protein sequence ID" value="SFO84298.1"/>
    <property type="molecule type" value="Genomic_DNA"/>
</dbReference>
<gene>
    <name evidence="1" type="ORF">SAMN04488047_101102</name>
</gene>
<evidence type="ECO:0000313" key="1">
    <source>
        <dbReference type="EMBL" id="SFO84298.1"/>
    </source>
</evidence>